<accession>X1UGW5</accession>
<reference evidence="6" key="1">
    <citation type="journal article" date="2014" name="Front. Microbiol.">
        <title>High frequency of phylogenetically diverse reductive dehalogenase-homologous genes in deep subseafloor sedimentary metagenomes.</title>
        <authorList>
            <person name="Kawai M."/>
            <person name="Futagami T."/>
            <person name="Toyoda A."/>
            <person name="Takaki Y."/>
            <person name="Nishi S."/>
            <person name="Hori S."/>
            <person name="Arai W."/>
            <person name="Tsubouchi T."/>
            <person name="Morono Y."/>
            <person name="Uchiyama I."/>
            <person name="Ito T."/>
            <person name="Fujiyama A."/>
            <person name="Inagaki F."/>
            <person name="Takami H."/>
        </authorList>
    </citation>
    <scope>NUCLEOTIDE SEQUENCE</scope>
    <source>
        <strain evidence="6">Expedition CK06-06</strain>
    </source>
</reference>
<dbReference type="EMBL" id="BARW01022410">
    <property type="protein sequence ID" value="GAI99105.1"/>
    <property type="molecule type" value="Genomic_DNA"/>
</dbReference>
<dbReference type="GO" id="GO:0046306">
    <property type="term" value="P:alkanesulfonate catabolic process"/>
    <property type="evidence" value="ECO:0007669"/>
    <property type="project" value="TreeGrafter"/>
</dbReference>
<name>X1UGW5_9ZZZZ</name>
<dbReference type="GO" id="GO:0008726">
    <property type="term" value="F:alkanesulfonate monooxygenase activity"/>
    <property type="evidence" value="ECO:0007669"/>
    <property type="project" value="TreeGrafter"/>
</dbReference>
<dbReference type="PANTHER" id="PTHR42847:SF4">
    <property type="entry name" value="ALKANESULFONATE MONOOXYGENASE-RELATED"/>
    <property type="match status" value="1"/>
</dbReference>
<evidence type="ECO:0000259" key="5">
    <source>
        <dbReference type="Pfam" id="PF00296"/>
    </source>
</evidence>
<dbReference type="InterPro" id="IPR011251">
    <property type="entry name" value="Luciferase-like_dom"/>
</dbReference>
<dbReference type="AlphaFoldDB" id="X1UGW5"/>
<dbReference type="PANTHER" id="PTHR42847">
    <property type="entry name" value="ALKANESULFONATE MONOOXYGENASE"/>
    <property type="match status" value="1"/>
</dbReference>
<gene>
    <name evidence="6" type="ORF">S12H4_37412</name>
</gene>
<comment type="caution">
    <text evidence="6">The sequence shown here is derived from an EMBL/GenBank/DDBJ whole genome shotgun (WGS) entry which is preliminary data.</text>
</comment>
<feature type="non-terminal residue" evidence="6">
    <location>
        <position position="255"/>
    </location>
</feature>
<dbReference type="Pfam" id="PF00296">
    <property type="entry name" value="Bac_luciferase"/>
    <property type="match status" value="1"/>
</dbReference>
<evidence type="ECO:0000256" key="2">
    <source>
        <dbReference type="ARBA" id="ARBA00022643"/>
    </source>
</evidence>
<feature type="domain" description="Luciferase-like" evidence="5">
    <location>
        <begin position="26"/>
        <end position="255"/>
    </location>
</feature>
<evidence type="ECO:0000256" key="1">
    <source>
        <dbReference type="ARBA" id="ARBA00022630"/>
    </source>
</evidence>
<evidence type="ECO:0000256" key="4">
    <source>
        <dbReference type="ARBA" id="ARBA00023033"/>
    </source>
</evidence>
<keyword evidence="4" id="KW-0503">Monooxygenase</keyword>
<dbReference type="Gene3D" id="3.20.20.30">
    <property type="entry name" value="Luciferase-like domain"/>
    <property type="match status" value="1"/>
</dbReference>
<organism evidence="6">
    <name type="scientific">marine sediment metagenome</name>
    <dbReference type="NCBI Taxonomy" id="412755"/>
    <lineage>
        <taxon>unclassified sequences</taxon>
        <taxon>metagenomes</taxon>
        <taxon>ecological metagenomes</taxon>
    </lineage>
</organism>
<sequence length="255" mass="29138">MADLNFGVMLPVMIPSGPRPRPLYSALQYRYPRLDLDLVKESALEAERLGYHSVWVSDHLSRAACKERPECWTVMTWLAGLTRRIRIGSMVLCNLYRHPALLAKMASTLDVVSGGRLEFGIGACWSEDECTDRGMDWPPNAVRLRMMREAVEICKSLWTQETTTYKGRYYQLKDVYSEPKPLQKPHPPIMIGGSGERLTLKIVARHADKSNFGGSLGDLKRRMNVLRRYCERMGRDYDSIEKTSNVAVVIHETEE</sequence>
<dbReference type="InterPro" id="IPR036661">
    <property type="entry name" value="Luciferase-like_sf"/>
</dbReference>
<evidence type="ECO:0000313" key="6">
    <source>
        <dbReference type="EMBL" id="GAI99105.1"/>
    </source>
</evidence>
<protein>
    <recommendedName>
        <fullName evidence="5">Luciferase-like domain-containing protein</fullName>
    </recommendedName>
</protein>
<evidence type="ECO:0000256" key="3">
    <source>
        <dbReference type="ARBA" id="ARBA00023002"/>
    </source>
</evidence>
<keyword evidence="1" id="KW-0285">Flavoprotein</keyword>
<keyword evidence="3" id="KW-0560">Oxidoreductase</keyword>
<dbReference type="NCBIfam" id="TIGR03560">
    <property type="entry name" value="F420_Rv1855c"/>
    <property type="match status" value="1"/>
</dbReference>
<keyword evidence="2" id="KW-0288">FMN</keyword>
<dbReference type="InterPro" id="IPR050172">
    <property type="entry name" value="SsuD_RutA_monooxygenase"/>
</dbReference>
<proteinExistence type="predicted"/>
<dbReference type="InterPro" id="IPR019952">
    <property type="entry name" value="F420_OxRdatse_Rv1855c_pred"/>
</dbReference>
<dbReference type="SUPFAM" id="SSF51679">
    <property type="entry name" value="Bacterial luciferase-like"/>
    <property type="match status" value="1"/>
</dbReference>